<organism evidence="3 4">
    <name type="scientific">Stegodyphus mimosarum</name>
    <name type="common">African social velvet spider</name>
    <dbReference type="NCBI Taxonomy" id="407821"/>
    <lineage>
        <taxon>Eukaryota</taxon>
        <taxon>Metazoa</taxon>
        <taxon>Ecdysozoa</taxon>
        <taxon>Arthropoda</taxon>
        <taxon>Chelicerata</taxon>
        <taxon>Arachnida</taxon>
        <taxon>Araneae</taxon>
        <taxon>Araneomorphae</taxon>
        <taxon>Entelegynae</taxon>
        <taxon>Eresoidea</taxon>
        <taxon>Eresidae</taxon>
        <taxon>Stegodyphus</taxon>
    </lineage>
</organism>
<comment type="similarity">
    <text evidence="1">Belongs to the dynein heavy chain family.</text>
</comment>
<feature type="domain" description="Dynein heavy chain AAA 5 extension" evidence="2">
    <location>
        <begin position="1"/>
        <end position="97"/>
    </location>
</feature>
<dbReference type="FunFam" id="1.10.472.130:FF:000004">
    <property type="entry name" value="Dynein axonemal heavy chain 8"/>
    <property type="match status" value="1"/>
</dbReference>
<proteinExistence type="inferred from homology"/>
<protein>
    <submittedName>
        <fullName evidence="3">Dynein heavy chain 8, axonemal</fullName>
    </submittedName>
</protein>
<dbReference type="GO" id="GO:0045505">
    <property type="term" value="F:dynein intermediate chain binding"/>
    <property type="evidence" value="ECO:0007669"/>
    <property type="project" value="InterPro"/>
</dbReference>
<dbReference type="GO" id="GO:0005858">
    <property type="term" value="C:axonemal dynein complex"/>
    <property type="evidence" value="ECO:0007669"/>
    <property type="project" value="TreeGrafter"/>
</dbReference>
<feature type="non-terminal residue" evidence="3">
    <location>
        <position position="221"/>
    </location>
</feature>
<accession>A0A087UHX7</accession>
<dbReference type="PANTHER" id="PTHR46532">
    <property type="entry name" value="MALE FERTILITY FACTOR KL5"/>
    <property type="match status" value="1"/>
</dbReference>
<dbReference type="InterPro" id="IPR041466">
    <property type="entry name" value="Dynein_AAA5_ext"/>
</dbReference>
<dbReference type="Gene3D" id="1.10.472.130">
    <property type="match status" value="1"/>
</dbReference>
<dbReference type="InterPro" id="IPR026983">
    <property type="entry name" value="DHC"/>
</dbReference>
<reference evidence="3 4" key="1">
    <citation type="submission" date="2013-11" db="EMBL/GenBank/DDBJ databases">
        <title>Genome sequencing of Stegodyphus mimosarum.</title>
        <authorList>
            <person name="Bechsgaard J."/>
        </authorList>
    </citation>
    <scope>NUCLEOTIDE SEQUENCE [LARGE SCALE GENOMIC DNA]</scope>
</reference>
<dbReference type="Gene3D" id="3.40.50.300">
    <property type="entry name" value="P-loop containing nucleotide triphosphate hydrolases"/>
    <property type="match status" value="1"/>
</dbReference>
<evidence type="ECO:0000313" key="3">
    <source>
        <dbReference type="EMBL" id="KFM76966.1"/>
    </source>
</evidence>
<dbReference type="EMBL" id="KK119886">
    <property type="protein sequence ID" value="KFM76966.1"/>
    <property type="molecule type" value="Genomic_DNA"/>
</dbReference>
<sequence length="221" mass="25264">MELLECNYIKQAIDLLDGLLPSSESEPITPVHYERLFIFALMWSFGALLELDDRSQLEIFLKRHKPKLDLPKVHPARNENIFEFLVDGEGNWLHWTNRVDEYIYPSDSVPTFSSILVPNVDNVRTNFLIHVIQKQKKAVLLIGEQGTAKTVMIKGYLNSADPTQYMWKNLSFSSATTPQMFQRAVESCVEKKVGTTFGPPGGKIMTIFIDDINMPEINEWG</sequence>
<dbReference type="STRING" id="407821.A0A087UHX7"/>
<dbReference type="InterPro" id="IPR027417">
    <property type="entry name" value="P-loop_NTPase"/>
</dbReference>
<dbReference type="Proteomes" id="UP000054359">
    <property type="component" value="Unassembled WGS sequence"/>
</dbReference>
<dbReference type="PANTHER" id="PTHR46532:SF4">
    <property type="entry name" value="AAA+ ATPASE DOMAIN-CONTAINING PROTEIN"/>
    <property type="match status" value="1"/>
</dbReference>
<keyword evidence="4" id="KW-1185">Reference proteome</keyword>
<evidence type="ECO:0000313" key="4">
    <source>
        <dbReference type="Proteomes" id="UP000054359"/>
    </source>
</evidence>
<dbReference type="OrthoDB" id="6417214at2759"/>
<dbReference type="AlphaFoldDB" id="A0A087UHX7"/>
<dbReference type="GO" id="GO:0051959">
    <property type="term" value="F:dynein light intermediate chain binding"/>
    <property type="evidence" value="ECO:0007669"/>
    <property type="project" value="InterPro"/>
</dbReference>
<dbReference type="OMA" id="MITWIMM"/>
<evidence type="ECO:0000256" key="1">
    <source>
        <dbReference type="ARBA" id="ARBA00008887"/>
    </source>
</evidence>
<gene>
    <name evidence="3" type="ORF">X975_09099</name>
</gene>
<dbReference type="GO" id="GO:0007018">
    <property type="term" value="P:microtubule-based movement"/>
    <property type="evidence" value="ECO:0007669"/>
    <property type="project" value="InterPro"/>
</dbReference>
<dbReference type="Pfam" id="PF12775">
    <property type="entry name" value="AAA_7"/>
    <property type="match status" value="1"/>
</dbReference>
<name>A0A087UHX7_STEMI</name>
<dbReference type="SUPFAM" id="SSF52540">
    <property type="entry name" value="P-loop containing nucleoside triphosphate hydrolases"/>
    <property type="match status" value="1"/>
</dbReference>
<evidence type="ECO:0000259" key="2">
    <source>
        <dbReference type="Pfam" id="PF17852"/>
    </source>
</evidence>
<dbReference type="Pfam" id="PF17852">
    <property type="entry name" value="Dynein_AAA_lid"/>
    <property type="match status" value="1"/>
</dbReference>